<keyword evidence="3" id="KW-1185">Reference proteome</keyword>
<dbReference type="InterPro" id="IPR001251">
    <property type="entry name" value="CRAL-TRIO_dom"/>
</dbReference>
<reference evidence="2" key="1">
    <citation type="submission" date="2021-10" db="EMBL/GenBank/DDBJ databases">
        <authorList>
            <person name="Piombo E."/>
        </authorList>
    </citation>
    <scope>NUCLEOTIDE SEQUENCE</scope>
</reference>
<evidence type="ECO:0000313" key="2">
    <source>
        <dbReference type="EMBL" id="CAH0052253.1"/>
    </source>
</evidence>
<organism evidence="2 3">
    <name type="scientific">Clonostachys solani</name>
    <dbReference type="NCBI Taxonomy" id="160281"/>
    <lineage>
        <taxon>Eukaryota</taxon>
        <taxon>Fungi</taxon>
        <taxon>Dikarya</taxon>
        <taxon>Ascomycota</taxon>
        <taxon>Pezizomycotina</taxon>
        <taxon>Sordariomycetes</taxon>
        <taxon>Hypocreomycetidae</taxon>
        <taxon>Hypocreales</taxon>
        <taxon>Bionectriaceae</taxon>
        <taxon>Clonostachys</taxon>
    </lineage>
</organism>
<dbReference type="EMBL" id="CABFOC020000044">
    <property type="protein sequence ID" value="CAH0052253.1"/>
    <property type="molecule type" value="Genomic_DNA"/>
</dbReference>
<dbReference type="OrthoDB" id="43460at2759"/>
<sequence>MSLLSEPGSLGNLTVEEKRNLQEAWVHLLRLCGSQSISHGAPDKGQEFLQNLDNKSPENFKQGLWDTILADHPDATVLRFLRARNWDVAEAVNMLASAVNWRIERRINADLNKEGESVGLKKTQTADEEAFIRQYRSGKNYVRGTDKDDRPVYIIKVRLHDPSKQSAAAMETYVLHHIEMLRVMSREPHDKVCLVFDLTGFGLRNMDFHVVKFLIQTLEARYPETLGIVLVHNAPFVFWGIWNAIKHWIAPIIASKIHFTSGNKSLANFISMDNLQTCYGGDDAWEYKFVDPVPGENERMQSEEEKVKIQTERDQLVDQFHRLTVEWVSLEPEFDLGKGKNAERDGSVKQLKLNFWKLDPYIRATTYYHRVGVINRQGEVDFKAAN</sequence>
<dbReference type="Pfam" id="PF03765">
    <property type="entry name" value="CRAL_TRIO_N"/>
    <property type="match status" value="1"/>
</dbReference>
<feature type="domain" description="CRAL-TRIO" evidence="1">
    <location>
        <begin position="128"/>
        <end position="287"/>
    </location>
</feature>
<dbReference type="CDD" id="cd00170">
    <property type="entry name" value="SEC14"/>
    <property type="match status" value="1"/>
</dbReference>
<dbReference type="PANTHER" id="PTHR46590:SF1">
    <property type="entry name" value="PHOSPHATIDYLINOSITOL TRANSFER PROTEIN CSR1"/>
    <property type="match status" value="1"/>
</dbReference>
<dbReference type="InterPro" id="IPR036273">
    <property type="entry name" value="CRAL/TRIO_N_dom_sf"/>
</dbReference>
<comment type="caution">
    <text evidence="2">The sequence shown here is derived from an EMBL/GenBank/DDBJ whole genome shotgun (WGS) entry which is preliminary data.</text>
</comment>
<dbReference type="InterPro" id="IPR036865">
    <property type="entry name" value="CRAL-TRIO_dom_sf"/>
</dbReference>
<dbReference type="PANTHER" id="PTHR46590">
    <property type="entry name" value="PHOSPHATIDYLINOSITOL TRANSFER PROTEIN CSR1-RELATED"/>
    <property type="match status" value="1"/>
</dbReference>
<accession>A0A9P0ELV8</accession>
<evidence type="ECO:0000259" key="1">
    <source>
        <dbReference type="PROSITE" id="PS50191"/>
    </source>
</evidence>
<dbReference type="SMART" id="SM00516">
    <property type="entry name" value="SEC14"/>
    <property type="match status" value="1"/>
</dbReference>
<gene>
    <name evidence="2" type="ORF">CSOL1703_00015373</name>
</gene>
<proteinExistence type="predicted"/>
<dbReference type="AlphaFoldDB" id="A0A9P0ELV8"/>
<dbReference type="SUPFAM" id="SSF52087">
    <property type="entry name" value="CRAL/TRIO domain"/>
    <property type="match status" value="1"/>
</dbReference>
<dbReference type="InterPro" id="IPR011074">
    <property type="entry name" value="CRAL/TRIO_N_dom"/>
</dbReference>
<dbReference type="SMART" id="SM01100">
    <property type="entry name" value="CRAL_TRIO_N"/>
    <property type="match status" value="1"/>
</dbReference>
<dbReference type="InterPro" id="IPR052432">
    <property type="entry name" value="PITP/CRAL-TRIO"/>
</dbReference>
<name>A0A9P0ELV8_9HYPO</name>
<dbReference type="SUPFAM" id="SSF46938">
    <property type="entry name" value="CRAL/TRIO N-terminal domain"/>
    <property type="match status" value="1"/>
</dbReference>
<dbReference type="Pfam" id="PF00650">
    <property type="entry name" value="CRAL_TRIO"/>
    <property type="match status" value="1"/>
</dbReference>
<dbReference type="Proteomes" id="UP000775872">
    <property type="component" value="Unassembled WGS sequence"/>
</dbReference>
<evidence type="ECO:0000313" key="3">
    <source>
        <dbReference type="Proteomes" id="UP000775872"/>
    </source>
</evidence>
<protein>
    <recommendedName>
        <fullName evidence="1">CRAL-TRIO domain-containing protein</fullName>
    </recommendedName>
</protein>
<dbReference type="PROSITE" id="PS50191">
    <property type="entry name" value="CRAL_TRIO"/>
    <property type="match status" value="1"/>
</dbReference>
<dbReference type="Gene3D" id="3.40.525.10">
    <property type="entry name" value="CRAL-TRIO lipid binding domain"/>
    <property type="match status" value="1"/>
</dbReference>